<feature type="compositionally biased region" description="Low complexity" evidence="1">
    <location>
        <begin position="190"/>
        <end position="206"/>
    </location>
</feature>
<evidence type="ECO:0000313" key="3">
    <source>
        <dbReference type="EMBL" id="EPS36277.1"/>
    </source>
</evidence>
<dbReference type="HOGENOM" id="CLU_1282952_0_0_1"/>
<name>S8BLZ0_DACHA</name>
<evidence type="ECO:0000313" key="4">
    <source>
        <dbReference type="Proteomes" id="UP000015100"/>
    </source>
</evidence>
<feature type="compositionally biased region" description="Low complexity" evidence="1">
    <location>
        <begin position="169"/>
        <end position="181"/>
    </location>
</feature>
<protein>
    <submittedName>
        <fullName evidence="3">Uncharacterized protein</fullName>
    </submittedName>
</protein>
<feature type="region of interest" description="Disordered" evidence="1">
    <location>
        <begin position="167"/>
        <end position="206"/>
    </location>
</feature>
<dbReference type="EMBL" id="AQGS01000939">
    <property type="protein sequence ID" value="EPS36277.1"/>
    <property type="molecule type" value="Genomic_DNA"/>
</dbReference>
<reference evidence="3 4" key="1">
    <citation type="journal article" date="2013" name="PLoS Genet.">
        <title>Genomic mechanisms accounting for the adaptation to parasitism in nematode-trapping fungi.</title>
        <authorList>
            <person name="Meerupati T."/>
            <person name="Andersson K.M."/>
            <person name="Friman E."/>
            <person name="Kumar D."/>
            <person name="Tunlid A."/>
            <person name="Ahren D."/>
        </authorList>
    </citation>
    <scope>NUCLEOTIDE SEQUENCE [LARGE SCALE GENOMIC DNA]</scope>
    <source>
        <strain evidence="3 4">CBS 200.50</strain>
    </source>
</reference>
<evidence type="ECO:0000256" key="1">
    <source>
        <dbReference type="SAM" id="MobiDB-lite"/>
    </source>
</evidence>
<feature type="chain" id="PRO_5004549061" evidence="2">
    <location>
        <begin position="17"/>
        <end position="230"/>
    </location>
</feature>
<reference evidence="4" key="2">
    <citation type="submission" date="2013-04" db="EMBL/GenBank/DDBJ databases">
        <title>Genomic mechanisms accounting for the adaptation to parasitism in nematode-trapping fungi.</title>
        <authorList>
            <person name="Ahren D.G."/>
        </authorList>
    </citation>
    <scope>NUCLEOTIDE SEQUENCE [LARGE SCALE GENOMIC DNA]</scope>
    <source>
        <strain evidence="4">CBS 200.50</strain>
    </source>
</reference>
<evidence type="ECO:0000256" key="2">
    <source>
        <dbReference type="SAM" id="SignalP"/>
    </source>
</evidence>
<sequence>MLKITVFGTLIVTAAALRTYGERYVFFFKEPSPCGGECPTSSAYPVCGSGQCIGGACGNWIKGYDNYCCSVTHEASLSDNCSDPLFKETFAKFSFDTSGTPAEEGEVSCPAGGGFIGDGIRNKEGISCCNLDKDGFILYQNASFPSNTEGDPTKARCIDPIVPIAAQESSTSSPTSATSAPIPTRTVSDPTGTSASTGSSATTSPNAASSHKLAAAMGVLPVFVLLAMYL</sequence>
<dbReference type="Proteomes" id="UP000015100">
    <property type="component" value="Unassembled WGS sequence"/>
</dbReference>
<comment type="caution">
    <text evidence="3">The sequence shown here is derived from an EMBL/GenBank/DDBJ whole genome shotgun (WGS) entry which is preliminary data.</text>
</comment>
<feature type="signal peptide" evidence="2">
    <location>
        <begin position="1"/>
        <end position="16"/>
    </location>
</feature>
<keyword evidence="4" id="KW-1185">Reference proteome</keyword>
<keyword evidence="2" id="KW-0732">Signal</keyword>
<dbReference type="OrthoDB" id="5411454at2759"/>
<proteinExistence type="predicted"/>
<organism evidence="3 4">
    <name type="scientific">Dactylellina haptotyla (strain CBS 200.50)</name>
    <name type="common">Nematode-trapping fungus</name>
    <name type="synonym">Monacrosporium haptotylum</name>
    <dbReference type="NCBI Taxonomy" id="1284197"/>
    <lineage>
        <taxon>Eukaryota</taxon>
        <taxon>Fungi</taxon>
        <taxon>Dikarya</taxon>
        <taxon>Ascomycota</taxon>
        <taxon>Pezizomycotina</taxon>
        <taxon>Orbiliomycetes</taxon>
        <taxon>Orbiliales</taxon>
        <taxon>Orbiliaceae</taxon>
        <taxon>Dactylellina</taxon>
    </lineage>
</organism>
<gene>
    <name evidence="3" type="ORF">H072_10216</name>
</gene>
<accession>S8BLZ0</accession>
<dbReference type="AlphaFoldDB" id="S8BLZ0"/>